<dbReference type="AlphaFoldDB" id="A0A1V1PFN9"/>
<dbReference type="GO" id="GO:0000932">
    <property type="term" value="C:P-body"/>
    <property type="evidence" value="ECO:0007669"/>
    <property type="project" value="TreeGrafter"/>
</dbReference>
<evidence type="ECO:0000313" key="2">
    <source>
        <dbReference type="EMBL" id="ETR73573.1"/>
    </source>
</evidence>
<dbReference type="Pfam" id="PF23161">
    <property type="entry name" value="HTH_RNase_II"/>
    <property type="match status" value="1"/>
</dbReference>
<dbReference type="InterPro" id="IPR056404">
    <property type="entry name" value="HTH_RNase_II"/>
</dbReference>
<dbReference type="SUPFAM" id="SSF50249">
    <property type="entry name" value="Nucleic acid-binding proteins"/>
    <property type="match status" value="1"/>
</dbReference>
<dbReference type="SMART" id="SM00955">
    <property type="entry name" value="RNB"/>
    <property type="match status" value="1"/>
</dbReference>
<proteinExistence type="predicted"/>
<dbReference type="EMBL" id="ATBP01000051">
    <property type="protein sequence ID" value="ETR73573.1"/>
    <property type="molecule type" value="Genomic_DNA"/>
</dbReference>
<evidence type="ECO:0000313" key="3">
    <source>
        <dbReference type="Proteomes" id="UP000189670"/>
    </source>
</evidence>
<reference evidence="3" key="1">
    <citation type="submission" date="2012-11" db="EMBL/GenBank/DDBJ databases">
        <authorList>
            <person name="Lucero-Rivera Y.E."/>
            <person name="Tovar-Ramirez D."/>
        </authorList>
    </citation>
    <scope>NUCLEOTIDE SEQUENCE [LARGE SCALE GENOMIC DNA]</scope>
    <source>
        <strain evidence="3">Araruama</strain>
    </source>
</reference>
<dbReference type="InterPro" id="IPR001900">
    <property type="entry name" value="RNase_II/R"/>
</dbReference>
<feature type="domain" description="RNB" evidence="1">
    <location>
        <begin position="285"/>
        <end position="570"/>
    </location>
</feature>
<dbReference type="GO" id="GO:0006402">
    <property type="term" value="P:mRNA catabolic process"/>
    <property type="evidence" value="ECO:0007669"/>
    <property type="project" value="TreeGrafter"/>
</dbReference>
<name>A0A1V1PFN9_9BACT</name>
<dbReference type="GO" id="GO:0003723">
    <property type="term" value="F:RNA binding"/>
    <property type="evidence" value="ECO:0007669"/>
    <property type="project" value="InterPro"/>
</dbReference>
<protein>
    <submittedName>
        <fullName evidence="2">Exoribonuclease II</fullName>
    </submittedName>
</protein>
<sequence length="675" mass="77964">MQSIIDNLMSMCYTHNMEPGNIVEYIEQKDIKCAVVLETKKQRLRILTENNREVNLSLKRLVHTDDVRLNLEQGRDYLVDYLHSIVARRKTIQETIDVEELWEVLYNEEDSIDVETMTGLCFDDVNDDNISAVYRAMLHNKFYFKFTPESFFPYSETQVENLKHQAREAERKLALIDEGGDWLKKVMNNPTPNIPSDKLQTVDILKSVYLFGKESDDYDIARGIVDRAGVDTENGLLKLLIKLGAWDENENLDLYRFEIPQSFSPNVLEQAETVKQSTQLISPQRKDLTRLDLITIDGQATTDHDDALSIEWDGDQFCLGIHIADVAACIEKNSPIDISALDRATSIYTPDLKIPMLPPVLAENICSLKADETRPAISMMTWINDQAQVSKFEIFSSVVKVKHQLTYHDANLMVNDHPGLRQLHELACSFRDFRLNNEAVYITLPEIHIRIDEDTGEIIINRVNRENACRMLVAESMILGNWVTAQFLRQNQTPAIYRSQPPPKERLFEKQEGTLFENWMQRKHLSRFVLSCKPSNHSGLGLDCYVTSTSPIRKYYDLVTQRQIRSILGFGNAYTKEEINHIIQHTRQTMTHASRLQFGRNRYWIIKYLEQHRGIKTPAMVLEKRWHNYTLLLTDYLLESSLPISSAMNFEPEDMIEVTINRADARNNILSVALA</sequence>
<dbReference type="PANTHER" id="PTHR23355">
    <property type="entry name" value="RIBONUCLEASE"/>
    <property type="match status" value="1"/>
</dbReference>
<accession>A0A1V1PFN9</accession>
<dbReference type="PANTHER" id="PTHR23355:SF42">
    <property type="entry name" value="RIBONUCLEASE II, CHLOROPLASTIC_MITOCHONDRIAL"/>
    <property type="match status" value="1"/>
</dbReference>
<dbReference type="Proteomes" id="UP000189670">
    <property type="component" value="Unassembled WGS sequence"/>
</dbReference>
<gene>
    <name evidence="2" type="ORF">OMM_00858</name>
</gene>
<dbReference type="InterPro" id="IPR012340">
    <property type="entry name" value="NA-bd_OB-fold"/>
</dbReference>
<dbReference type="Pfam" id="PF00773">
    <property type="entry name" value="RNB"/>
    <property type="match status" value="1"/>
</dbReference>
<evidence type="ECO:0000259" key="1">
    <source>
        <dbReference type="SMART" id="SM00955"/>
    </source>
</evidence>
<organism evidence="2 3">
    <name type="scientific">Candidatus Magnetoglobus multicellularis str. Araruama</name>
    <dbReference type="NCBI Taxonomy" id="890399"/>
    <lineage>
        <taxon>Bacteria</taxon>
        <taxon>Pseudomonadati</taxon>
        <taxon>Thermodesulfobacteriota</taxon>
        <taxon>Desulfobacteria</taxon>
        <taxon>Desulfobacterales</taxon>
        <taxon>Desulfobacteraceae</taxon>
        <taxon>Candidatus Magnetoglobus</taxon>
    </lineage>
</organism>
<dbReference type="InterPro" id="IPR050180">
    <property type="entry name" value="RNR_Ribonuclease"/>
</dbReference>
<comment type="caution">
    <text evidence="2">The sequence shown here is derived from an EMBL/GenBank/DDBJ whole genome shotgun (WGS) entry which is preliminary data.</text>
</comment>
<dbReference type="GO" id="GO:0000175">
    <property type="term" value="F:3'-5'-RNA exonuclease activity"/>
    <property type="evidence" value="ECO:0007669"/>
    <property type="project" value="TreeGrafter"/>
</dbReference>